<keyword evidence="12" id="KW-1185">Reference proteome</keyword>
<dbReference type="Gene3D" id="3.30.1490.190">
    <property type="match status" value="1"/>
</dbReference>
<feature type="binding site" evidence="9">
    <location>
        <position position="143"/>
    </location>
    <ligand>
        <name>Zn(2+)</name>
        <dbReference type="ChEBI" id="CHEBI:29105"/>
    </ligand>
</feature>
<comment type="caution">
    <text evidence="11">The sequence shown here is derived from an EMBL/GenBank/DDBJ whole genome shotgun (WGS) entry which is preliminary data.</text>
</comment>
<evidence type="ECO:0000256" key="2">
    <source>
        <dbReference type="ARBA" id="ARBA00007957"/>
    </source>
</evidence>
<feature type="binding site" evidence="10">
    <location>
        <position position="132"/>
    </location>
    <ligand>
        <name>Fe cation</name>
        <dbReference type="ChEBI" id="CHEBI:24875"/>
    </ligand>
</feature>
<comment type="similarity">
    <text evidence="2">Belongs to the Fur family.</text>
</comment>
<dbReference type="GO" id="GO:0008270">
    <property type="term" value="F:zinc ion binding"/>
    <property type="evidence" value="ECO:0007669"/>
    <property type="project" value="TreeGrafter"/>
</dbReference>
<evidence type="ECO:0000256" key="10">
    <source>
        <dbReference type="PIRSR" id="PIRSR602481-2"/>
    </source>
</evidence>
<evidence type="ECO:0000256" key="5">
    <source>
        <dbReference type="ARBA" id="ARBA00022833"/>
    </source>
</evidence>
<dbReference type="PATRIC" id="fig|1423801.4.peg.2017"/>
<dbReference type="GO" id="GO:1900376">
    <property type="term" value="P:regulation of secondary metabolite biosynthetic process"/>
    <property type="evidence" value="ECO:0007669"/>
    <property type="project" value="TreeGrafter"/>
</dbReference>
<comment type="cofactor">
    <cofactor evidence="9">
        <name>Zn(2+)</name>
        <dbReference type="ChEBI" id="CHEBI:29105"/>
    </cofactor>
    <text evidence="9">Binds 1 zinc ion per subunit.</text>
</comment>
<dbReference type="AlphaFoldDB" id="A0A0R1UV31"/>
<sequence length="149" mass="17671">MFERSGAMLEVAIKLLQKNNYKITKQRRSLLDYLSHFQEQYVAVSAVDKYMHEIYPGMSHNTIYRNIKEFEEVGIIENKLRDGSAWVKYQCDFVHQHHHHFVCKKCGKVQEVQMCPLDFFEEQLPGCRIDEHHFELYGICADCIRLGKE</sequence>
<keyword evidence="5 9" id="KW-0862">Zinc</keyword>
<dbReference type="PANTHER" id="PTHR33202:SF1">
    <property type="entry name" value="FERRIC UPTAKE REGULATION PROTEIN"/>
    <property type="match status" value="1"/>
</dbReference>
<protein>
    <submittedName>
        <fullName evidence="11">Ferric uptake regulation protein</fullName>
    </submittedName>
</protein>
<accession>A0A0R1UV31</accession>
<feature type="binding site" evidence="9">
    <location>
        <position position="106"/>
    </location>
    <ligand>
        <name>Zn(2+)</name>
        <dbReference type="ChEBI" id="CHEBI:29105"/>
    </ligand>
</feature>
<evidence type="ECO:0000313" key="11">
    <source>
        <dbReference type="EMBL" id="KRL97025.1"/>
    </source>
</evidence>
<organism evidence="11 12">
    <name type="scientific">Liquorilactobacillus satsumensis DSM 16230 = JCM 12392</name>
    <dbReference type="NCBI Taxonomy" id="1423801"/>
    <lineage>
        <taxon>Bacteria</taxon>
        <taxon>Bacillati</taxon>
        <taxon>Bacillota</taxon>
        <taxon>Bacilli</taxon>
        <taxon>Lactobacillales</taxon>
        <taxon>Lactobacillaceae</taxon>
        <taxon>Liquorilactobacillus</taxon>
    </lineage>
</organism>
<keyword evidence="8" id="KW-0804">Transcription</keyword>
<evidence type="ECO:0000256" key="9">
    <source>
        <dbReference type="PIRSR" id="PIRSR602481-1"/>
    </source>
</evidence>
<reference evidence="11 12" key="1">
    <citation type="journal article" date="2015" name="Genome Announc.">
        <title>Expanding the biotechnology potential of lactobacilli through comparative genomics of 213 strains and associated genera.</title>
        <authorList>
            <person name="Sun Z."/>
            <person name="Harris H.M."/>
            <person name="McCann A."/>
            <person name="Guo C."/>
            <person name="Argimon S."/>
            <person name="Zhang W."/>
            <person name="Yang X."/>
            <person name="Jeffery I.B."/>
            <person name="Cooney J.C."/>
            <person name="Kagawa T.F."/>
            <person name="Liu W."/>
            <person name="Song Y."/>
            <person name="Salvetti E."/>
            <person name="Wrobel A."/>
            <person name="Rasinkangas P."/>
            <person name="Parkhill J."/>
            <person name="Rea M.C."/>
            <person name="O'Sullivan O."/>
            <person name="Ritari J."/>
            <person name="Douillard F.P."/>
            <person name="Paul Ross R."/>
            <person name="Yang R."/>
            <person name="Briner A.E."/>
            <person name="Felis G.E."/>
            <person name="de Vos W.M."/>
            <person name="Barrangou R."/>
            <person name="Klaenhammer T.R."/>
            <person name="Caufield P.W."/>
            <person name="Cui Y."/>
            <person name="Zhang H."/>
            <person name="O'Toole P.W."/>
        </authorList>
    </citation>
    <scope>NUCLEOTIDE SEQUENCE [LARGE SCALE GENOMIC DNA]</scope>
    <source>
        <strain evidence="11 12">DSM 16230</strain>
    </source>
</reference>
<gene>
    <name evidence="11" type="ORF">FD50_GL001973</name>
</gene>
<dbReference type="Proteomes" id="UP000051166">
    <property type="component" value="Unassembled WGS sequence"/>
</dbReference>
<dbReference type="InterPro" id="IPR036390">
    <property type="entry name" value="WH_DNA-bd_sf"/>
</dbReference>
<keyword evidence="9" id="KW-0479">Metal-binding</keyword>
<dbReference type="GO" id="GO:0000976">
    <property type="term" value="F:transcription cis-regulatory region binding"/>
    <property type="evidence" value="ECO:0007669"/>
    <property type="project" value="TreeGrafter"/>
</dbReference>
<comment type="cofactor">
    <cofactor evidence="10">
        <name>Mn(2+)</name>
        <dbReference type="ChEBI" id="CHEBI:29035"/>
    </cofactor>
    <cofactor evidence="10">
        <name>Fe(2+)</name>
        <dbReference type="ChEBI" id="CHEBI:29033"/>
    </cofactor>
    <text evidence="10">Binds 1 Mn(2+) or Fe(2+) ion per subunit.</text>
</comment>
<name>A0A0R1UV31_9LACO</name>
<dbReference type="Pfam" id="PF01475">
    <property type="entry name" value="FUR"/>
    <property type="match status" value="1"/>
</dbReference>
<dbReference type="GO" id="GO:0005737">
    <property type="term" value="C:cytoplasm"/>
    <property type="evidence" value="ECO:0007669"/>
    <property type="project" value="UniProtKB-SubCell"/>
</dbReference>
<keyword evidence="10" id="KW-0408">Iron</keyword>
<proteinExistence type="inferred from homology"/>
<evidence type="ECO:0000256" key="7">
    <source>
        <dbReference type="ARBA" id="ARBA00023125"/>
    </source>
</evidence>
<keyword evidence="6" id="KW-0805">Transcription regulation</keyword>
<feature type="binding site" evidence="10">
    <location>
        <position position="97"/>
    </location>
    <ligand>
        <name>Fe cation</name>
        <dbReference type="ChEBI" id="CHEBI:24875"/>
    </ligand>
</feature>
<keyword evidence="7" id="KW-0238">DNA-binding</keyword>
<dbReference type="InterPro" id="IPR043135">
    <property type="entry name" value="Fur_C"/>
</dbReference>
<evidence type="ECO:0000313" key="12">
    <source>
        <dbReference type="Proteomes" id="UP000051166"/>
    </source>
</evidence>
<evidence type="ECO:0000256" key="3">
    <source>
        <dbReference type="ARBA" id="ARBA00022490"/>
    </source>
</evidence>
<evidence type="ECO:0000256" key="8">
    <source>
        <dbReference type="ARBA" id="ARBA00023163"/>
    </source>
</evidence>
<comment type="subcellular location">
    <subcellularLocation>
        <location evidence="1">Cytoplasm</location>
    </subcellularLocation>
</comment>
<dbReference type="STRING" id="1423801.FD50_GL001973"/>
<keyword evidence="3" id="KW-0963">Cytoplasm</keyword>
<evidence type="ECO:0000256" key="1">
    <source>
        <dbReference type="ARBA" id="ARBA00004496"/>
    </source>
</evidence>
<evidence type="ECO:0000256" key="4">
    <source>
        <dbReference type="ARBA" id="ARBA00022491"/>
    </source>
</evidence>
<evidence type="ECO:0000256" key="6">
    <source>
        <dbReference type="ARBA" id="ARBA00023015"/>
    </source>
</evidence>
<feature type="binding site" evidence="9">
    <location>
        <position position="103"/>
    </location>
    <ligand>
        <name>Zn(2+)</name>
        <dbReference type="ChEBI" id="CHEBI:29105"/>
    </ligand>
</feature>
<dbReference type="GO" id="GO:0003700">
    <property type="term" value="F:DNA-binding transcription factor activity"/>
    <property type="evidence" value="ECO:0007669"/>
    <property type="project" value="InterPro"/>
</dbReference>
<dbReference type="GO" id="GO:0045892">
    <property type="term" value="P:negative regulation of DNA-templated transcription"/>
    <property type="evidence" value="ECO:0007669"/>
    <property type="project" value="TreeGrafter"/>
</dbReference>
<dbReference type="EMBL" id="AZFQ01000054">
    <property type="protein sequence ID" value="KRL97025.1"/>
    <property type="molecule type" value="Genomic_DNA"/>
</dbReference>
<dbReference type="SUPFAM" id="SSF46785">
    <property type="entry name" value="Winged helix' DNA-binding domain"/>
    <property type="match status" value="1"/>
</dbReference>
<keyword evidence="4" id="KW-0678">Repressor</keyword>
<dbReference type="InterPro" id="IPR002481">
    <property type="entry name" value="FUR"/>
</dbReference>
<dbReference type="CDD" id="cd07153">
    <property type="entry name" value="Fur_like"/>
    <property type="match status" value="1"/>
</dbReference>
<dbReference type="PANTHER" id="PTHR33202">
    <property type="entry name" value="ZINC UPTAKE REGULATION PROTEIN"/>
    <property type="match status" value="1"/>
</dbReference>
<feature type="binding site" evidence="9">
    <location>
        <position position="140"/>
    </location>
    <ligand>
        <name>Zn(2+)</name>
        <dbReference type="ChEBI" id="CHEBI:29105"/>
    </ligand>
</feature>
<dbReference type="InterPro" id="IPR036388">
    <property type="entry name" value="WH-like_DNA-bd_sf"/>
</dbReference>
<dbReference type="Gene3D" id="1.10.10.10">
    <property type="entry name" value="Winged helix-like DNA-binding domain superfamily/Winged helix DNA-binding domain"/>
    <property type="match status" value="1"/>
</dbReference>